<accession>A0A1F5E7Q6</accession>
<name>A0A1F5E7Q6_9BACT</name>
<dbReference type="SFLD" id="SFLDG01129">
    <property type="entry name" value="C1.5:_HAD__Beta-PGM__Phosphata"/>
    <property type="match status" value="1"/>
</dbReference>
<evidence type="ECO:0000313" key="1">
    <source>
        <dbReference type="EMBL" id="OGD63432.1"/>
    </source>
</evidence>
<dbReference type="GO" id="GO:0006281">
    <property type="term" value="P:DNA repair"/>
    <property type="evidence" value="ECO:0007669"/>
    <property type="project" value="TreeGrafter"/>
</dbReference>
<dbReference type="STRING" id="1797457.A2160_03140"/>
<dbReference type="EMBL" id="MEZK01000010">
    <property type="protein sequence ID" value="OGD63432.1"/>
    <property type="molecule type" value="Genomic_DNA"/>
</dbReference>
<dbReference type="InterPro" id="IPR041492">
    <property type="entry name" value="HAD_2"/>
</dbReference>
<proteinExistence type="predicted"/>
<dbReference type="AlphaFoldDB" id="A0A1F5E7Q6"/>
<dbReference type="Gene3D" id="1.10.150.240">
    <property type="entry name" value="Putative phosphatase, domain 2"/>
    <property type="match status" value="1"/>
</dbReference>
<dbReference type="Proteomes" id="UP000177006">
    <property type="component" value="Unassembled WGS sequence"/>
</dbReference>
<dbReference type="SFLD" id="SFLDS00003">
    <property type="entry name" value="Haloacid_Dehalogenase"/>
    <property type="match status" value="1"/>
</dbReference>
<dbReference type="InterPro" id="IPR023214">
    <property type="entry name" value="HAD_sf"/>
</dbReference>
<dbReference type="InterPro" id="IPR050155">
    <property type="entry name" value="HAD-like_hydrolase_sf"/>
</dbReference>
<sequence>MLTKYLKNYPKKHLIFDLDETLVTLKIDWSEFRPGFRKLANEIDPEVVKQVPEKPKMSNILYSKLIAKHGAKAKKPLLKYSADYEDSHYLGFIENKPLINFIREKHDDFALYIWSSNNAKTISLVVKQLGFKDFFKKIISKEDVNLLKPYLDGFNLIFDTKKHRLEDFLLIGDNFLDEKAAKNAKIDFLNMKHEVGK</sequence>
<dbReference type="GO" id="GO:0008967">
    <property type="term" value="F:phosphoglycolate phosphatase activity"/>
    <property type="evidence" value="ECO:0007669"/>
    <property type="project" value="TreeGrafter"/>
</dbReference>
<protein>
    <recommendedName>
        <fullName evidence="3">FCP1 homology domain-containing protein</fullName>
    </recommendedName>
</protein>
<gene>
    <name evidence="1" type="ORF">A2160_03140</name>
</gene>
<dbReference type="SUPFAM" id="SSF56784">
    <property type="entry name" value="HAD-like"/>
    <property type="match status" value="1"/>
</dbReference>
<dbReference type="PANTHER" id="PTHR43434:SF1">
    <property type="entry name" value="PHOSPHOGLYCOLATE PHOSPHATASE"/>
    <property type="match status" value="1"/>
</dbReference>
<evidence type="ECO:0000313" key="2">
    <source>
        <dbReference type="Proteomes" id="UP000177006"/>
    </source>
</evidence>
<reference evidence="1 2" key="1">
    <citation type="journal article" date="2016" name="Nat. Commun.">
        <title>Thousands of microbial genomes shed light on interconnected biogeochemical processes in an aquifer system.</title>
        <authorList>
            <person name="Anantharaman K."/>
            <person name="Brown C.T."/>
            <person name="Hug L.A."/>
            <person name="Sharon I."/>
            <person name="Castelle C.J."/>
            <person name="Probst A.J."/>
            <person name="Thomas B.C."/>
            <person name="Singh A."/>
            <person name="Wilkins M.J."/>
            <person name="Karaoz U."/>
            <person name="Brodie E.L."/>
            <person name="Williams K.H."/>
            <person name="Hubbard S.S."/>
            <person name="Banfield J.F."/>
        </authorList>
    </citation>
    <scope>NUCLEOTIDE SEQUENCE [LARGE SCALE GENOMIC DNA]</scope>
</reference>
<evidence type="ECO:0008006" key="3">
    <source>
        <dbReference type="Google" id="ProtNLM"/>
    </source>
</evidence>
<organism evidence="1 2">
    <name type="scientific">Candidatus Beckwithbacteria bacterium RBG_13_42_9</name>
    <dbReference type="NCBI Taxonomy" id="1797457"/>
    <lineage>
        <taxon>Bacteria</taxon>
        <taxon>Candidatus Beckwithiibacteriota</taxon>
    </lineage>
</organism>
<dbReference type="InterPro" id="IPR023198">
    <property type="entry name" value="PGP-like_dom2"/>
</dbReference>
<dbReference type="Gene3D" id="3.40.50.1000">
    <property type="entry name" value="HAD superfamily/HAD-like"/>
    <property type="match status" value="1"/>
</dbReference>
<dbReference type="PANTHER" id="PTHR43434">
    <property type="entry name" value="PHOSPHOGLYCOLATE PHOSPHATASE"/>
    <property type="match status" value="1"/>
</dbReference>
<dbReference type="InterPro" id="IPR036412">
    <property type="entry name" value="HAD-like_sf"/>
</dbReference>
<comment type="caution">
    <text evidence="1">The sequence shown here is derived from an EMBL/GenBank/DDBJ whole genome shotgun (WGS) entry which is preliminary data.</text>
</comment>
<dbReference type="Pfam" id="PF13419">
    <property type="entry name" value="HAD_2"/>
    <property type="match status" value="1"/>
</dbReference>